<accession>M7MTR4</accession>
<proteinExistence type="predicted"/>
<dbReference type="Proteomes" id="UP000012015">
    <property type="component" value="Unassembled WGS sequence"/>
</dbReference>
<name>M7MTR4_9MICC</name>
<comment type="caution">
    <text evidence="1">The sequence shown here is derived from an EMBL/GenBank/DDBJ whole genome shotgun (WGS) entry which is preliminary data.</text>
</comment>
<keyword evidence="2" id="KW-1185">Reference proteome</keyword>
<organism evidence="1 2">
    <name type="scientific">Paeniglutamicibacter gangotriensis Lz1y</name>
    <dbReference type="NCBI Taxonomy" id="1276920"/>
    <lineage>
        <taxon>Bacteria</taxon>
        <taxon>Bacillati</taxon>
        <taxon>Actinomycetota</taxon>
        <taxon>Actinomycetes</taxon>
        <taxon>Micrococcales</taxon>
        <taxon>Micrococcaceae</taxon>
        <taxon>Paeniglutamicibacter</taxon>
    </lineage>
</organism>
<evidence type="ECO:0000313" key="1">
    <source>
        <dbReference type="EMBL" id="EMQ98426.1"/>
    </source>
</evidence>
<evidence type="ECO:0000313" key="2">
    <source>
        <dbReference type="Proteomes" id="UP000012015"/>
    </source>
</evidence>
<dbReference type="RefSeq" id="WP_007271624.1">
    <property type="nucleotide sequence ID" value="NZ_AOCK01000006.1"/>
</dbReference>
<dbReference type="AlphaFoldDB" id="M7MTR4"/>
<dbReference type="PATRIC" id="fig|1276920.7.peg.2444"/>
<reference evidence="1 2" key="1">
    <citation type="journal article" date="2013" name="Genome Announc.">
        <title>Draft Genome Sequence of Arthrobacter gangotriensis Strain Lz1yT, Isolated from a Penguin Rookery Soil Sample Collected in Antarctica, near the Indian Station Dakshin Gangotri.</title>
        <authorList>
            <person name="Shivaji S."/>
            <person name="Ara S."/>
            <person name="Bandi S."/>
            <person name="Singh A."/>
            <person name="Kumar Pinnaka A."/>
        </authorList>
    </citation>
    <scope>NUCLEOTIDE SEQUENCE [LARGE SCALE GENOMIC DNA]</scope>
    <source>
        <strain evidence="1 2">Lz1y</strain>
    </source>
</reference>
<dbReference type="EMBL" id="AOCK01000006">
    <property type="protein sequence ID" value="EMQ98426.1"/>
    <property type="molecule type" value="Genomic_DNA"/>
</dbReference>
<sequence>MELYGWAFPTVSWRECIGEAGGSTGTVGAWLRAGDAGIGLIVRGTNLFGPIGGPWDADNESRF</sequence>
<protein>
    <submittedName>
        <fullName evidence="1">Uncharacterized protein</fullName>
    </submittedName>
</protein>
<gene>
    <name evidence="1" type="ORF">ADIAG_02446</name>
</gene>